<protein>
    <submittedName>
        <fullName evidence="1">Uncharacterized protein</fullName>
    </submittedName>
</protein>
<gene>
    <name evidence="1" type="ORF">MGSAQ_002295</name>
</gene>
<evidence type="ECO:0000313" key="1">
    <source>
        <dbReference type="EMBL" id="KTF06209.1"/>
    </source>
</evidence>
<comment type="caution">
    <text evidence="1">The sequence shown here is derived from an EMBL/GenBank/DDBJ whole genome shotgun (WGS) entry which is preliminary data.</text>
</comment>
<dbReference type="AlphaFoldDB" id="A0A1B6NRY0"/>
<name>A0A1B6NRY0_9ZZZZ</name>
<organism evidence="1">
    <name type="scientific">marine sediment metagenome</name>
    <dbReference type="NCBI Taxonomy" id="412755"/>
    <lineage>
        <taxon>unclassified sequences</taxon>
        <taxon>metagenomes</taxon>
        <taxon>ecological metagenomes</taxon>
    </lineage>
</organism>
<accession>A0A1B6NRY0</accession>
<sequence length="40" mass="4767">MRSKLPRKTTIINKIKVKWQNFNGLLYLHHFYKLGLPIVG</sequence>
<proteinExistence type="predicted"/>
<dbReference type="EMBL" id="AYSL01001298">
    <property type="protein sequence ID" value="KTF06209.1"/>
    <property type="molecule type" value="Genomic_DNA"/>
</dbReference>
<reference evidence="1" key="1">
    <citation type="submission" date="2013-11" db="EMBL/GenBank/DDBJ databases">
        <title>Microbial diversity, functional groups and degradation webs in Northern and Southern Mediterranean and Red Sea marine crude oil polluted sites.</title>
        <authorList>
            <person name="Daffonchio D."/>
            <person name="Mapelli F."/>
            <person name="Ferrer M."/>
            <person name="Richter M."/>
            <person name="Cherif A."/>
            <person name="Malkawi H.I."/>
            <person name="Yakimov M.M."/>
            <person name="Abdel-Fattah Y.R."/>
            <person name="Blaghen M."/>
            <person name="Golyshin P.N."/>
            <person name="Kalogerakis N."/>
            <person name="Boon N."/>
            <person name="Magagnini M."/>
            <person name="Fava F."/>
        </authorList>
    </citation>
    <scope>NUCLEOTIDE SEQUENCE</scope>
</reference>